<keyword evidence="1" id="KW-0812">Transmembrane</keyword>
<sequence length="70" mass="8087">MCARTRCWMDFGYPGFGPQRIRREILIAGLHEMYAREFAVYCLGIAICSLAAPIQFALTQQKQYAEQRIL</sequence>
<evidence type="ECO:0000313" key="2">
    <source>
        <dbReference type="Proteomes" id="UP000887561"/>
    </source>
</evidence>
<accession>A0A915LC27</accession>
<keyword evidence="2" id="KW-1185">Reference proteome</keyword>
<dbReference type="WBParaSite" id="scaffold10309_cov171.g14688">
    <property type="protein sequence ID" value="scaffold10309_cov171.g14688"/>
    <property type="gene ID" value="scaffold10309_cov171.g14688"/>
</dbReference>
<evidence type="ECO:0000313" key="3">
    <source>
        <dbReference type="WBParaSite" id="scaffold10309_cov171.g14688"/>
    </source>
</evidence>
<feature type="transmembrane region" description="Helical" evidence="1">
    <location>
        <begin position="38"/>
        <end position="58"/>
    </location>
</feature>
<keyword evidence="1" id="KW-1133">Transmembrane helix</keyword>
<name>A0A915LC27_MELJA</name>
<dbReference type="Proteomes" id="UP000887561">
    <property type="component" value="Unplaced"/>
</dbReference>
<dbReference type="AlphaFoldDB" id="A0A915LC27"/>
<keyword evidence="1" id="KW-0472">Membrane</keyword>
<organism evidence="2 3">
    <name type="scientific">Meloidogyne javanica</name>
    <name type="common">Root-knot nematode worm</name>
    <dbReference type="NCBI Taxonomy" id="6303"/>
    <lineage>
        <taxon>Eukaryota</taxon>
        <taxon>Metazoa</taxon>
        <taxon>Ecdysozoa</taxon>
        <taxon>Nematoda</taxon>
        <taxon>Chromadorea</taxon>
        <taxon>Rhabditida</taxon>
        <taxon>Tylenchina</taxon>
        <taxon>Tylenchomorpha</taxon>
        <taxon>Tylenchoidea</taxon>
        <taxon>Meloidogynidae</taxon>
        <taxon>Meloidogyninae</taxon>
        <taxon>Meloidogyne</taxon>
        <taxon>Meloidogyne incognita group</taxon>
    </lineage>
</organism>
<proteinExistence type="predicted"/>
<evidence type="ECO:0000256" key="1">
    <source>
        <dbReference type="SAM" id="Phobius"/>
    </source>
</evidence>
<reference evidence="3" key="1">
    <citation type="submission" date="2022-11" db="UniProtKB">
        <authorList>
            <consortium name="WormBaseParasite"/>
        </authorList>
    </citation>
    <scope>IDENTIFICATION</scope>
</reference>
<protein>
    <submittedName>
        <fullName evidence="3">Uncharacterized protein</fullName>
    </submittedName>
</protein>